<sequence length="64" mass="7171">MQEESLEYWFNTHTGQVEVGKQSMALYRLGPFSSAEEAKNAPAIIASRAAAWREEEEAEQNPKG</sequence>
<reference evidence="1" key="1">
    <citation type="submission" date="2020-05" db="EMBL/GenBank/DDBJ databases">
        <authorList>
            <person name="Chiriac C."/>
            <person name="Salcher M."/>
            <person name="Ghai R."/>
            <person name="Kavagutti S V."/>
        </authorList>
    </citation>
    <scope>NUCLEOTIDE SEQUENCE</scope>
</reference>
<dbReference type="AlphaFoldDB" id="A0A6J6J964"/>
<protein>
    <submittedName>
        <fullName evidence="1">Unannotated protein</fullName>
    </submittedName>
</protein>
<organism evidence="1">
    <name type="scientific">freshwater metagenome</name>
    <dbReference type="NCBI Taxonomy" id="449393"/>
    <lineage>
        <taxon>unclassified sequences</taxon>
        <taxon>metagenomes</taxon>
        <taxon>ecological metagenomes</taxon>
    </lineage>
</organism>
<gene>
    <name evidence="1" type="ORF">UFOPK2044_00525</name>
</gene>
<dbReference type="EMBL" id="CAEZVO010000057">
    <property type="protein sequence ID" value="CAB4633278.1"/>
    <property type="molecule type" value="Genomic_DNA"/>
</dbReference>
<accession>A0A6J6J964</accession>
<evidence type="ECO:0000313" key="1">
    <source>
        <dbReference type="EMBL" id="CAB4633278.1"/>
    </source>
</evidence>
<proteinExistence type="predicted"/>
<name>A0A6J6J964_9ZZZZ</name>